<evidence type="ECO:0000313" key="3">
    <source>
        <dbReference type="Proteomes" id="UP001210231"/>
    </source>
</evidence>
<dbReference type="RefSeq" id="WP_407032964.1">
    <property type="nucleotide sequence ID" value="NZ_JAQGEF010000037.1"/>
</dbReference>
<keyword evidence="1" id="KW-0732">Signal</keyword>
<gene>
    <name evidence="2" type="ORF">O3P16_17620</name>
</gene>
<evidence type="ECO:0000313" key="2">
    <source>
        <dbReference type="EMBL" id="MDA3616634.1"/>
    </source>
</evidence>
<feature type="chain" id="PRO_5047098051" evidence="1">
    <location>
        <begin position="20"/>
        <end position="224"/>
    </location>
</feature>
<keyword evidence="3" id="KW-1185">Reference proteome</keyword>
<protein>
    <submittedName>
        <fullName evidence="2">Uncharacterized protein</fullName>
    </submittedName>
</protein>
<accession>A0ABT4UPU1</accession>
<sequence>MTWMNKVMMAFLVVTMVYACDNKKGKASMPATTIMNIANDSINTKYKKLLSDGADAYIKALNDFDWFIEKTDPDKEKILKRIKSDLSSYTFLALSDLHFDAEGFENAEAYKLLILDVIKLTNTREKIDGLIVTQDTDFINISVTTRENKALNYAIDLRENQDWLDDAFFEKFINNSLLKETNSLKRCFFLPGTDQTVYIIVASPTSFLRAKASGLIPEESYFIE</sequence>
<evidence type="ECO:0000256" key="1">
    <source>
        <dbReference type="SAM" id="SignalP"/>
    </source>
</evidence>
<organism evidence="2 3">
    <name type="scientific">Polluticaenibacter yanchengensis</name>
    <dbReference type="NCBI Taxonomy" id="3014562"/>
    <lineage>
        <taxon>Bacteria</taxon>
        <taxon>Pseudomonadati</taxon>
        <taxon>Bacteroidota</taxon>
        <taxon>Chitinophagia</taxon>
        <taxon>Chitinophagales</taxon>
        <taxon>Chitinophagaceae</taxon>
        <taxon>Polluticaenibacter</taxon>
    </lineage>
</organism>
<comment type="caution">
    <text evidence="2">The sequence shown here is derived from an EMBL/GenBank/DDBJ whole genome shotgun (WGS) entry which is preliminary data.</text>
</comment>
<name>A0ABT4UPU1_9BACT</name>
<dbReference type="EMBL" id="JAQGEF010000037">
    <property type="protein sequence ID" value="MDA3616634.1"/>
    <property type="molecule type" value="Genomic_DNA"/>
</dbReference>
<feature type="signal peptide" evidence="1">
    <location>
        <begin position="1"/>
        <end position="19"/>
    </location>
</feature>
<reference evidence="2 3" key="1">
    <citation type="submission" date="2022-12" db="EMBL/GenBank/DDBJ databases">
        <title>Chitinophagaceae gen. sp. nov., a new member of the family Chitinophagaceae, isolated from soil in a chemical factory.</title>
        <authorList>
            <person name="Ke Z."/>
        </authorList>
    </citation>
    <scope>NUCLEOTIDE SEQUENCE [LARGE SCALE GENOMIC DNA]</scope>
    <source>
        <strain evidence="2 3">LY-5</strain>
    </source>
</reference>
<proteinExistence type="predicted"/>
<dbReference type="Proteomes" id="UP001210231">
    <property type="component" value="Unassembled WGS sequence"/>
</dbReference>
<dbReference type="PROSITE" id="PS51257">
    <property type="entry name" value="PROKAR_LIPOPROTEIN"/>
    <property type="match status" value="1"/>
</dbReference>